<dbReference type="RefSeq" id="WP_039416569.1">
    <property type="nucleotide sequence ID" value="NZ_JWSZ01000017.1"/>
</dbReference>
<dbReference type="SUPFAM" id="SSF48452">
    <property type="entry name" value="TPR-like"/>
    <property type="match status" value="1"/>
</dbReference>
<dbReference type="Proteomes" id="UP000031202">
    <property type="component" value="Unassembled WGS sequence"/>
</dbReference>
<evidence type="ECO:0000313" key="3">
    <source>
        <dbReference type="EMBL" id="KIC56451.1"/>
    </source>
</evidence>
<keyword evidence="2" id="KW-0812">Transmembrane</keyword>
<evidence type="ECO:0000256" key="2">
    <source>
        <dbReference type="SAM" id="Phobius"/>
    </source>
</evidence>
<protein>
    <submittedName>
        <fullName evidence="3">Uncharacterized protein</fullName>
    </submittedName>
</protein>
<name>A0A0B4CPX1_9MICO</name>
<dbReference type="InterPro" id="IPR019734">
    <property type="entry name" value="TPR_rpt"/>
</dbReference>
<dbReference type="EMBL" id="JWSZ01000017">
    <property type="protein sequence ID" value="KIC56451.1"/>
    <property type="molecule type" value="Genomic_DNA"/>
</dbReference>
<reference evidence="3 4" key="1">
    <citation type="submission" date="2014-12" db="EMBL/GenBank/DDBJ databases">
        <title>Genome sequencing of Microbacterium hominis TPW29.</title>
        <authorList>
            <person name="Tan P.W."/>
            <person name="Chan K.-G."/>
        </authorList>
    </citation>
    <scope>NUCLEOTIDE SEQUENCE [LARGE SCALE GENOMIC DNA]</scope>
    <source>
        <strain evidence="3 4">TPW29</strain>
    </source>
</reference>
<organism evidence="3 4">
    <name type="scientific">Microbacterium hominis</name>
    <dbReference type="NCBI Taxonomy" id="162426"/>
    <lineage>
        <taxon>Bacteria</taxon>
        <taxon>Bacillati</taxon>
        <taxon>Actinomycetota</taxon>
        <taxon>Actinomycetes</taxon>
        <taxon>Micrococcales</taxon>
        <taxon>Microbacteriaceae</taxon>
        <taxon>Microbacterium</taxon>
    </lineage>
</organism>
<keyword evidence="1" id="KW-0802">TPR repeat</keyword>
<dbReference type="PROSITE" id="PS50005">
    <property type="entry name" value="TPR"/>
    <property type="match status" value="1"/>
</dbReference>
<feature type="repeat" description="TPR" evidence="1">
    <location>
        <begin position="113"/>
        <end position="146"/>
    </location>
</feature>
<dbReference type="InterPro" id="IPR011990">
    <property type="entry name" value="TPR-like_helical_dom_sf"/>
</dbReference>
<sequence>MRARAGVAVMAALLVLYIVLVAQRAWLLLTSGQIIGVAMGVALLVLPVIAGWALWRELSFGRSAERLARRLEAEGALPTEELDVRVSGRPDRAQADAVFPHYRDDVEAHPTDWRAWFRLGLAYDGAGDRRRAREAIRRAITLEKKPTTR</sequence>
<dbReference type="Gene3D" id="1.25.40.10">
    <property type="entry name" value="Tetratricopeptide repeat domain"/>
    <property type="match status" value="1"/>
</dbReference>
<accession>A0A0B4CPX1</accession>
<gene>
    <name evidence="3" type="ORF">RM52_12480</name>
</gene>
<comment type="caution">
    <text evidence="3">The sequence shown here is derived from an EMBL/GenBank/DDBJ whole genome shotgun (WGS) entry which is preliminary data.</text>
</comment>
<keyword evidence="2" id="KW-1133">Transmembrane helix</keyword>
<dbReference type="AlphaFoldDB" id="A0A0B4CPX1"/>
<keyword evidence="2" id="KW-0472">Membrane</keyword>
<evidence type="ECO:0000313" key="4">
    <source>
        <dbReference type="Proteomes" id="UP000031202"/>
    </source>
</evidence>
<dbReference type="SMART" id="SM00028">
    <property type="entry name" value="TPR"/>
    <property type="match status" value="1"/>
</dbReference>
<feature type="transmembrane region" description="Helical" evidence="2">
    <location>
        <begin position="34"/>
        <end position="55"/>
    </location>
</feature>
<proteinExistence type="predicted"/>
<evidence type="ECO:0000256" key="1">
    <source>
        <dbReference type="PROSITE-ProRule" id="PRU00339"/>
    </source>
</evidence>